<name>A0A7M1S0X9_9CAUD</name>
<dbReference type="EMBL" id="MT774394">
    <property type="protein sequence ID" value="QOR59831.1"/>
    <property type="molecule type" value="Genomic_DNA"/>
</dbReference>
<sequence length="205" mass="23684">MKTSLLTKCAAYDFEKLFKKKGYAWFTKGNYNLNIVGVRSNNNNKVTNQYDDILIVDYNTGNGHKRVCYTITTEPGKYYMQNLGNPKGTAILVPGQYRGCWQIGLHRGKYKALCQKKEVKVYRDGNKNMTYDMTSESINKGIFGINIHRSNESWTRNTIDKYSAGCQVFNNPIEFNAFMRLCEEQRKLYGNSFTYTLINEDDMSV</sequence>
<protein>
    <submittedName>
        <fullName evidence="1">Uncharacterized protein</fullName>
    </submittedName>
</protein>
<accession>A0A7M1S0X9</accession>
<proteinExistence type="predicted"/>
<evidence type="ECO:0000313" key="1">
    <source>
        <dbReference type="EMBL" id="QOR59831.1"/>
    </source>
</evidence>
<dbReference type="KEGG" id="vg:65130447"/>
<evidence type="ECO:0000313" key="2">
    <source>
        <dbReference type="Proteomes" id="UP000593898"/>
    </source>
</evidence>
<dbReference type="RefSeq" id="YP_010111989.1">
    <property type="nucleotide sequence ID" value="NC_055887.1"/>
</dbReference>
<keyword evidence="2" id="KW-1185">Reference proteome</keyword>
<dbReference type="Proteomes" id="UP000593898">
    <property type="component" value="Segment"/>
</dbReference>
<organism evidence="1 2">
    <name type="scientific">uncultured phage cr271_1</name>
    <dbReference type="NCBI Taxonomy" id="2772078"/>
    <lineage>
        <taxon>Viruses</taxon>
        <taxon>Duplodnaviria</taxon>
        <taxon>Heunggongvirae</taxon>
        <taxon>Uroviricota</taxon>
        <taxon>Caudoviricetes</taxon>
        <taxon>Crassvirales</taxon>
        <taxon>Intestiviridae</taxon>
        <taxon>Obtuvirinae</taxon>
        <taxon>Hacihdavirus</taxon>
        <taxon>Hacihdavirus animalis</taxon>
    </lineage>
</organism>
<dbReference type="GeneID" id="65130447"/>
<reference evidence="1 2" key="1">
    <citation type="submission" date="2020-07" db="EMBL/GenBank/DDBJ databases">
        <title>Taxonomic proposal: Crassvirales, a new order of highly abundant and diverse bacterial viruses.</title>
        <authorList>
            <person name="Shkoporov A.N."/>
            <person name="Stockdale S.R."/>
            <person name="Guerin E."/>
            <person name="Ross R.P."/>
            <person name="Hill C."/>
        </authorList>
    </citation>
    <scope>NUCLEOTIDE SEQUENCE [LARGE SCALE GENOMIC DNA]</scope>
</reference>